<organism evidence="16 17">
    <name type="scientific">Achromobacter spanius</name>
    <dbReference type="NCBI Taxonomy" id="217203"/>
    <lineage>
        <taxon>Bacteria</taxon>
        <taxon>Pseudomonadati</taxon>
        <taxon>Pseudomonadota</taxon>
        <taxon>Betaproteobacteria</taxon>
        <taxon>Burkholderiales</taxon>
        <taxon>Alcaligenaceae</taxon>
        <taxon>Achromobacter</taxon>
    </lineage>
</organism>
<dbReference type="PANTHER" id="PTHR38096:SF1">
    <property type="entry name" value="ENTEROBACTIN SYNTHASE COMPONENT D"/>
    <property type="match status" value="1"/>
</dbReference>
<dbReference type="Gene3D" id="3.90.470.20">
    <property type="entry name" value="4'-phosphopantetheinyl transferase domain"/>
    <property type="match status" value="1"/>
</dbReference>
<evidence type="ECO:0000256" key="13">
    <source>
        <dbReference type="PIRSR" id="PIRSR603542-2"/>
    </source>
</evidence>
<evidence type="ECO:0000256" key="3">
    <source>
        <dbReference type="ARBA" id="ARBA00008342"/>
    </source>
</evidence>
<evidence type="ECO:0000256" key="5">
    <source>
        <dbReference type="ARBA" id="ARBA00019087"/>
    </source>
</evidence>
<dbReference type="EMBL" id="PREU01000020">
    <property type="protein sequence ID" value="PPA72789.1"/>
    <property type="molecule type" value="Genomic_DNA"/>
</dbReference>
<evidence type="ECO:0000256" key="6">
    <source>
        <dbReference type="ARBA" id="ARBA00022679"/>
    </source>
</evidence>
<dbReference type="PANTHER" id="PTHR38096">
    <property type="entry name" value="ENTEROBACTIN SYNTHASE COMPONENT D"/>
    <property type="match status" value="1"/>
</dbReference>
<dbReference type="GO" id="GO:0008897">
    <property type="term" value="F:holo-[acyl-carrier-protein] synthase activity"/>
    <property type="evidence" value="ECO:0007669"/>
    <property type="project" value="InterPro"/>
</dbReference>
<dbReference type="InterPro" id="IPR037143">
    <property type="entry name" value="4-PPantetheinyl_Trfase_dom_sf"/>
</dbReference>
<comment type="caution">
    <text evidence="16">The sequence shown here is derived from an EMBL/GenBank/DDBJ whole genome shotgun (WGS) entry which is preliminary data.</text>
</comment>
<reference evidence="16 17" key="1">
    <citation type="submission" date="2018-02" db="EMBL/GenBank/DDBJ databases">
        <title>Draft Genome of Achromobacter spanius stain 6.</title>
        <authorList>
            <person name="Gunasekera T.S."/>
            <person name="Radwan O."/>
            <person name="Ruiz O.N."/>
        </authorList>
    </citation>
    <scope>NUCLEOTIDE SEQUENCE [LARGE SCALE GENOMIC DNA]</scope>
    <source>
        <strain evidence="16 17">6</strain>
    </source>
</reference>
<evidence type="ECO:0000256" key="2">
    <source>
        <dbReference type="ARBA" id="ARBA00004993"/>
    </source>
</evidence>
<evidence type="ECO:0000313" key="17">
    <source>
        <dbReference type="Proteomes" id="UP000239990"/>
    </source>
</evidence>
<feature type="binding site" evidence="12">
    <location>
        <position position="175"/>
    </location>
    <ligand>
        <name>CoA</name>
        <dbReference type="ChEBI" id="CHEBI:57287"/>
    </ligand>
</feature>
<dbReference type="Pfam" id="PF01648">
    <property type="entry name" value="ACPS"/>
    <property type="match status" value="1"/>
</dbReference>
<evidence type="ECO:0000259" key="14">
    <source>
        <dbReference type="Pfam" id="PF01648"/>
    </source>
</evidence>
<feature type="domain" description="4'-phosphopantetheinyl transferase" evidence="14">
    <location>
        <begin position="124"/>
        <end position="221"/>
    </location>
</feature>
<dbReference type="GO" id="GO:0005886">
    <property type="term" value="C:plasma membrane"/>
    <property type="evidence" value="ECO:0007669"/>
    <property type="project" value="TreeGrafter"/>
</dbReference>
<comment type="cofactor">
    <cofactor evidence="13">
        <name>Mg(2+)</name>
        <dbReference type="ChEBI" id="CHEBI:18420"/>
    </cofactor>
</comment>
<evidence type="ECO:0000259" key="15">
    <source>
        <dbReference type="Pfam" id="PF17837"/>
    </source>
</evidence>
<comment type="function">
    <text evidence="1">Involved in the biosynthesis of the siderophore enterobactin (enterochelin), which is a macrocyclic trimeric lactone of N-(2,3-dihydroxybenzoyl)-serine. The serine trilactone serves as a scaffolding for the three catechol functionalities that provide hexadentate coordination for the tightly ligated iron(2+) atoms. Plays an essential role in the assembly of the enterobactin by catalyzing the transfer of the 4'-phosphopantetheine (Ppant) moiety from coenzyme A to the apo-domains of both EntB (ArCP domain) and EntF (PCP domain) to yield their holo-forms which make them competent for the activation of 2,3-dihydroxybenzoate (DHB) and L-serine, respectively.</text>
</comment>
<accession>A0A2S5GIH7</accession>
<evidence type="ECO:0000256" key="1">
    <source>
        <dbReference type="ARBA" id="ARBA00003937"/>
    </source>
</evidence>
<evidence type="ECO:0000256" key="9">
    <source>
        <dbReference type="ARBA" id="ARBA00031996"/>
    </source>
</evidence>
<dbReference type="GO" id="GO:0000287">
    <property type="term" value="F:magnesium ion binding"/>
    <property type="evidence" value="ECO:0007669"/>
    <property type="project" value="InterPro"/>
</dbReference>
<dbReference type="Proteomes" id="UP000239990">
    <property type="component" value="Unassembled WGS sequence"/>
</dbReference>
<evidence type="ECO:0000256" key="4">
    <source>
        <dbReference type="ARBA" id="ARBA00011503"/>
    </source>
</evidence>
<comment type="subunit">
    <text evidence="4">EntB, EntD, EntE, and EntF form a multienzyme complex called enterobactin synthase.</text>
</comment>
<dbReference type="UniPathway" id="UPA00017"/>
<dbReference type="SUPFAM" id="SSF56214">
    <property type="entry name" value="4'-phosphopantetheinyl transferase"/>
    <property type="match status" value="1"/>
</dbReference>
<feature type="binding site" evidence="12">
    <location>
        <position position="171"/>
    </location>
    <ligand>
        <name>CoA</name>
        <dbReference type="ChEBI" id="CHEBI:57287"/>
    </ligand>
</feature>
<sequence>MASMPVAQAAEHLLAAVGDEALAWRQATGAMSPGRRAEFVAGRVCAWRALLEARAKEARAKEAGEKEAGAKDTGAKDTAATVRGPVLPVHERLPVWPAGWLGSISHSGAWAVAAVASEARCQALGLDLQDLIAPQTVADVQPLVATERELARMAAQWDRPHALTLLFSAKEALYKALYPRLRRFQDFDAAELTAISASRAEVTLTLTRDWDDVAWRAGQAVSVRYAWAAEGVLTACCVAAGGAGAGGAGAGV</sequence>
<evidence type="ECO:0000256" key="7">
    <source>
        <dbReference type="ARBA" id="ARBA00023191"/>
    </source>
</evidence>
<keyword evidence="7" id="KW-0259">Enterobactin biosynthesis</keyword>
<feature type="domain" description="4'-phosphopantetheinyl transferase N-terminal" evidence="15">
    <location>
        <begin position="83"/>
        <end position="116"/>
    </location>
</feature>
<dbReference type="GO" id="GO:0009366">
    <property type="term" value="C:enterobactin synthetase complex"/>
    <property type="evidence" value="ECO:0007669"/>
    <property type="project" value="InterPro"/>
</dbReference>
<comment type="pathway">
    <text evidence="2">Siderophore biosynthesis; enterobactin biosynthesis.</text>
</comment>
<dbReference type="Pfam" id="PF17837">
    <property type="entry name" value="4PPT_N"/>
    <property type="match status" value="1"/>
</dbReference>
<evidence type="ECO:0000256" key="11">
    <source>
        <dbReference type="ARBA" id="ARBA00049191"/>
    </source>
</evidence>
<comment type="catalytic activity">
    <reaction evidence="10">
        <text>apo-[aryl-carrier protein] + CoA = holo-[aryl-carrier protein] + adenosine 3',5'-bisphosphate + H(+)</text>
        <dbReference type="Rhea" id="RHEA:48404"/>
        <dbReference type="Rhea" id="RHEA-COMP:15903"/>
        <dbReference type="Rhea" id="RHEA-COMP:17557"/>
        <dbReference type="ChEBI" id="CHEBI:15378"/>
        <dbReference type="ChEBI" id="CHEBI:29999"/>
        <dbReference type="ChEBI" id="CHEBI:57287"/>
        <dbReference type="ChEBI" id="CHEBI:58343"/>
        <dbReference type="ChEBI" id="CHEBI:64479"/>
    </reaction>
</comment>
<proteinExistence type="inferred from homology"/>
<keyword evidence="13" id="KW-0479">Metal-binding</keyword>
<comment type="catalytic activity">
    <reaction evidence="11">
        <text>apo-[peptidyl-carrier protein] + CoA = holo-[peptidyl-carrier protein] + adenosine 3',5'-bisphosphate + H(+)</text>
        <dbReference type="Rhea" id="RHEA:46228"/>
        <dbReference type="Rhea" id="RHEA-COMP:11479"/>
        <dbReference type="Rhea" id="RHEA-COMP:11480"/>
        <dbReference type="ChEBI" id="CHEBI:15378"/>
        <dbReference type="ChEBI" id="CHEBI:29999"/>
        <dbReference type="ChEBI" id="CHEBI:57287"/>
        <dbReference type="ChEBI" id="CHEBI:58343"/>
        <dbReference type="ChEBI" id="CHEBI:64479"/>
    </reaction>
</comment>
<feature type="binding site" evidence="12">
    <location>
        <begin position="105"/>
        <end position="106"/>
    </location>
    <ligand>
        <name>CoA</name>
        <dbReference type="ChEBI" id="CHEBI:57287"/>
    </ligand>
</feature>
<evidence type="ECO:0000256" key="8">
    <source>
        <dbReference type="ARBA" id="ARBA00029894"/>
    </source>
</evidence>
<evidence type="ECO:0000256" key="10">
    <source>
        <dbReference type="ARBA" id="ARBA00049176"/>
    </source>
</evidence>
<dbReference type="AlphaFoldDB" id="A0A2S5GIH7"/>
<keyword evidence="6" id="KW-0808">Transferase</keyword>
<evidence type="ECO:0000313" key="16">
    <source>
        <dbReference type="EMBL" id="PPA72789.1"/>
    </source>
</evidence>
<protein>
    <recommendedName>
        <fullName evidence="5">Enterobactin synthase component D</fullName>
    </recommendedName>
    <alternativeName>
        <fullName evidence="8">4'-phosphopantetheinyl transferase EntD</fullName>
    </alternativeName>
    <alternativeName>
        <fullName evidence="9">Enterochelin synthase D</fullName>
    </alternativeName>
</protein>
<keyword evidence="13" id="KW-0460">Magnesium</keyword>
<comment type="similarity">
    <text evidence="3">Belongs to the P-Pant transferase superfamily. EntD family.</text>
</comment>
<name>A0A2S5GIH7_9BURK</name>
<dbReference type="InterPro" id="IPR003542">
    <property type="entry name" value="Enbac_synth_compD-like"/>
</dbReference>
<feature type="binding site" evidence="12">
    <location>
        <position position="127"/>
    </location>
    <ligand>
        <name>CoA</name>
        <dbReference type="ChEBI" id="CHEBI:57287"/>
    </ligand>
</feature>
<dbReference type="InterPro" id="IPR008278">
    <property type="entry name" value="4-PPantetheinyl_Trfase_dom"/>
</dbReference>
<dbReference type="InterPro" id="IPR041354">
    <property type="entry name" value="4PPT_N"/>
</dbReference>
<feature type="binding site" evidence="13">
    <location>
        <position position="127"/>
    </location>
    <ligand>
        <name>Mg(2+)</name>
        <dbReference type="ChEBI" id="CHEBI:18420"/>
    </ligand>
</feature>
<dbReference type="GO" id="GO:0009239">
    <property type="term" value="P:enterobactin biosynthetic process"/>
    <property type="evidence" value="ECO:0007669"/>
    <property type="project" value="UniProtKB-UniPathway"/>
</dbReference>
<gene>
    <name evidence="16" type="ORF">C4E15_28765</name>
</gene>
<evidence type="ECO:0000256" key="12">
    <source>
        <dbReference type="PIRSR" id="PIRSR603542-1"/>
    </source>
</evidence>